<keyword evidence="2" id="KW-0964">Secreted</keyword>
<dbReference type="AlphaFoldDB" id="A0A667WQL6"/>
<evidence type="ECO:0000313" key="7">
    <source>
        <dbReference type="Proteomes" id="UP000472263"/>
    </source>
</evidence>
<evidence type="ECO:0000256" key="4">
    <source>
        <dbReference type="PROSITE-ProRule" id="PRU00039"/>
    </source>
</evidence>
<dbReference type="Pfam" id="PF00007">
    <property type="entry name" value="Cys_knot"/>
    <property type="match status" value="1"/>
</dbReference>
<evidence type="ECO:0000259" key="5">
    <source>
        <dbReference type="PROSITE" id="PS01225"/>
    </source>
</evidence>
<keyword evidence="7" id="KW-1185">Reference proteome</keyword>
<dbReference type="SMART" id="SM00041">
    <property type="entry name" value="CT"/>
    <property type="match status" value="1"/>
</dbReference>
<evidence type="ECO:0000313" key="6">
    <source>
        <dbReference type="Ensembl" id="ENSMMDP00005003863.1"/>
    </source>
</evidence>
<dbReference type="InterPro" id="IPR006207">
    <property type="entry name" value="Cys_knot_C"/>
</dbReference>
<dbReference type="InterPro" id="IPR029034">
    <property type="entry name" value="Cystine-knot_cytokine"/>
</dbReference>
<comment type="subcellular location">
    <subcellularLocation>
        <location evidence="1">Secreted</location>
    </subcellularLocation>
</comment>
<name>A0A667WQL6_9TELE</name>
<dbReference type="InterPro" id="IPR006208">
    <property type="entry name" value="Glyco_hormone_CN"/>
</dbReference>
<evidence type="ECO:0000256" key="2">
    <source>
        <dbReference type="ARBA" id="ARBA00022525"/>
    </source>
</evidence>
<reference evidence="6" key="3">
    <citation type="submission" date="2025-09" db="UniProtKB">
        <authorList>
            <consortium name="Ensembl"/>
        </authorList>
    </citation>
    <scope>IDENTIFICATION</scope>
</reference>
<comment type="caution">
    <text evidence="4">Lacks conserved residue(s) required for the propagation of feature annotation.</text>
</comment>
<dbReference type="PROSITE" id="PS01225">
    <property type="entry name" value="CTCK_2"/>
    <property type="match status" value="1"/>
</dbReference>
<dbReference type="Gene3D" id="2.10.90.10">
    <property type="entry name" value="Cystine-knot cytokines"/>
    <property type="match status" value="1"/>
</dbReference>
<dbReference type="GeneTree" id="ENSGT01150000287025"/>
<proteinExistence type="predicted"/>
<protein>
    <recommendedName>
        <fullName evidence="5">CTCK domain-containing protein</fullName>
    </recommendedName>
</protein>
<sequence>YMHKHRNRIISGTLTSREHSRSLLYHYSSMVNSLQRSCSCCQELATSERQVLLSCPDGTEVSHTYTHIEACGCLKTECHVVGREEAPVTRAKTQRRRRR</sequence>
<keyword evidence="3" id="KW-1015">Disulfide bond</keyword>
<dbReference type="GO" id="GO:0005576">
    <property type="term" value="C:extracellular region"/>
    <property type="evidence" value="ECO:0007669"/>
    <property type="project" value="UniProtKB-SubCell"/>
</dbReference>
<dbReference type="Proteomes" id="UP000472263">
    <property type="component" value="Chromosome 3"/>
</dbReference>
<evidence type="ECO:0000256" key="3">
    <source>
        <dbReference type="ARBA" id="ARBA00023157"/>
    </source>
</evidence>
<accession>A0A667WQL6</accession>
<feature type="domain" description="CTCK" evidence="5">
    <location>
        <begin position="11"/>
        <end position="79"/>
    </location>
</feature>
<organism evidence="6 7">
    <name type="scientific">Myripristis murdjan</name>
    <name type="common">pinecone soldierfish</name>
    <dbReference type="NCBI Taxonomy" id="586833"/>
    <lineage>
        <taxon>Eukaryota</taxon>
        <taxon>Metazoa</taxon>
        <taxon>Chordata</taxon>
        <taxon>Craniata</taxon>
        <taxon>Vertebrata</taxon>
        <taxon>Euteleostomi</taxon>
        <taxon>Actinopterygii</taxon>
        <taxon>Neopterygii</taxon>
        <taxon>Teleostei</taxon>
        <taxon>Neoteleostei</taxon>
        <taxon>Acanthomorphata</taxon>
        <taxon>Holocentriformes</taxon>
        <taxon>Holocentridae</taxon>
        <taxon>Myripristis</taxon>
    </lineage>
</organism>
<dbReference type="InParanoid" id="A0A667WQL6"/>
<evidence type="ECO:0000256" key="1">
    <source>
        <dbReference type="ARBA" id="ARBA00004613"/>
    </source>
</evidence>
<reference evidence="6" key="2">
    <citation type="submission" date="2025-08" db="UniProtKB">
        <authorList>
            <consortium name="Ensembl"/>
        </authorList>
    </citation>
    <scope>IDENTIFICATION</scope>
</reference>
<dbReference type="PROSITE" id="PS01185">
    <property type="entry name" value="CTCK_1"/>
    <property type="match status" value="1"/>
</dbReference>
<dbReference type="Ensembl" id="ENSMMDT00005003962.1">
    <property type="protein sequence ID" value="ENSMMDP00005003863.1"/>
    <property type="gene ID" value="ENSMMDG00005002143.1"/>
</dbReference>
<reference evidence="6" key="1">
    <citation type="submission" date="2019-06" db="EMBL/GenBank/DDBJ databases">
        <authorList>
            <consortium name="Wellcome Sanger Institute Data Sharing"/>
        </authorList>
    </citation>
    <scope>NUCLEOTIDE SEQUENCE [LARGE SCALE GENOMIC DNA]</scope>
</reference>